<keyword evidence="13" id="KW-1185">Reference proteome</keyword>
<dbReference type="GO" id="GO:0007166">
    <property type="term" value="P:cell surface receptor signaling pathway"/>
    <property type="evidence" value="ECO:0007669"/>
    <property type="project" value="InterPro"/>
</dbReference>
<evidence type="ECO:0000256" key="10">
    <source>
        <dbReference type="ARBA" id="ARBA00023136"/>
    </source>
</evidence>
<dbReference type="FunFam" id="3.30.200.20:FF:000043">
    <property type="entry name" value="Wall-associated receptor kinase 2"/>
    <property type="match status" value="1"/>
</dbReference>
<evidence type="ECO:0000313" key="13">
    <source>
        <dbReference type="Proteomes" id="UP001417504"/>
    </source>
</evidence>
<dbReference type="EMBL" id="JBBNAE010000007">
    <property type="protein sequence ID" value="KAK9110704.1"/>
    <property type="molecule type" value="Genomic_DNA"/>
</dbReference>
<keyword evidence="8" id="KW-0067">ATP-binding</keyword>
<comment type="caution">
    <text evidence="12">The sequence shown here is derived from an EMBL/GenBank/DDBJ whole genome shotgun (WGS) entry which is preliminary data.</text>
</comment>
<dbReference type="Gene3D" id="3.30.200.20">
    <property type="entry name" value="Phosphorylase Kinase, domain 1"/>
    <property type="match status" value="1"/>
</dbReference>
<evidence type="ECO:0000256" key="7">
    <source>
        <dbReference type="ARBA" id="ARBA00022777"/>
    </source>
</evidence>
<keyword evidence="5" id="KW-0732">Signal</keyword>
<keyword evidence="7" id="KW-0418">Kinase</keyword>
<keyword evidence="4" id="KW-0812">Transmembrane</keyword>
<dbReference type="FunFam" id="1.10.510.10:FF:000084">
    <property type="entry name" value="Wall-associated receptor kinase 2"/>
    <property type="match status" value="1"/>
</dbReference>
<dbReference type="GO" id="GO:0005886">
    <property type="term" value="C:plasma membrane"/>
    <property type="evidence" value="ECO:0007669"/>
    <property type="project" value="TreeGrafter"/>
</dbReference>
<dbReference type="PROSITE" id="PS50011">
    <property type="entry name" value="PROTEIN_KINASE_DOM"/>
    <property type="match status" value="1"/>
</dbReference>
<keyword evidence="9" id="KW-1133">Transmembrane helix</keyword>
<dbReference type="InterPro" id="IPR000719">
    <property type="entry name" value="Prot_kinase_dom"/>
</dbReference>
<dbReference type="PROSITE" id="PS00108">
    <property type="entry name" value="PROTEIN_KINASE_ST"/>
    <property type="match status" value="1"/>
</dbReference>
<organism evidence="12 13">
    <name type="scientific">Stephania japonica</name>
    <dbReference type="NCBI Taxonomy" id="461633"/>
    <lineage>
        <taxon>Eukaryota</taxon>
        <taxon>Viridiplantae</taxon>
        <taxon>Streptophyta</taxon>
        <taxon>Embryophyta</taxon>
        <taxon>Tracheophyta</taxon>
        <taxon>Spermatophyta</taxon>
        <taxon>Magnoliopsida</taxon>
        <taxon>Ranunculales</taxon>
        <taxon>Menispermaceae</taxon>
        <taxon>Menispermoideae</taxon>
        <taxon>Cissampelideae</taxon>
        <taxon>Stephania</taxon>
    </lineage>
</organism>
<keyword evidence="3" id="KW-0808">Transferase</keyword>
<dbReference type="InterPro" id="IPR008271">
    <property type="entry name" value="Ser/Thr_kinase_AS"/>
</dbReference>
<protein>
    <recommendedName>
        <fullName evidence="11">Protein kinase domain-containing protein</fullName>
    </recommendedName>
</protein>
<proteinExistence type="predicted"/>
<name>A0AAP0I8I7_9MAGN</name>
<dbReference type="CDD" id="cd14066">
    <property type="entry name" value="STKc_IRAK"/>
    <property type="match status" value="1"/>
</dbReference>
<dbReference type="GO" id="GO:0005524">
    <property type="term" value="F:ATP binding"/>
    <property type="evidence" value="ECO:0007669"/>
    <property type="project" value="UniProtKB-KW"/>
</dbReference>
<dbReference type="Pfam" id="PF00069">
    <property type="entry name" value="Pkinase"/>
    <property type="match status" value="1"/>
</dbReference>
<evidence type="ECO:0000256" key="6">
    <source>
        <dbReference type="ARBA" id="ARBA00022741"/>
    </source>
</evidence>
<keyword evidence="10" id="KW-0472">Membrane</keyword>
<reference evidence="12 13" key="1">
    <citation type="submission" date="2024-01" db="EMBL/GenBank/DDBJ databases">
        <title>Genome assemblies of Stephania.</title>
        <authorList>
            <person name="Yang L."/>
        </authorList>
    </citation>
    <scope>NUCLEOTIDE SEQUENCE [LARGE SCALE GENOMIC DNA]</scope>
    <source>
        <strain evidence="12">QJT</strain>
        <tissue evidence="12">Leaf</tissue>
    </source>
</reference>
<comment type="subcellular location">
    <subcellularLocation>
        <location evidence="1">Membrane</location>
        <topology evidence="1">Single-pass type I membrane protein</topology>
    </subcellularLocation>
</comment>
<dbReference type="InterPro" id="IPR045274">
    <property type="entry name" value="WAK-like"/>
</dbReference>
<evidence type="ECO:0000256" key="8">
    <source>
        <dbReference type="ARBA" id="ARBA00022840"/>
    </source>
</evidence>
<evidence type="ECO:0000256" key="3">
    <source>
        <dbReference type="ARBA" id="ARBA00022679"/>
    </source>
</evidence>
<evidence type="ECO:0000256" key="5">
    <source>
        <dbReference type="ARBA" id="ARBA00022729"/>
    </source>
</evidence>
<accession>A0AAP0I8I7</accession>
<dbReference type="Proteomes" id="UP001417504">
    <property type="component" value="Unassembled WGS sequence"/>
</dbReference>
<evidence type="ECO:0000256" key="1">
    <source>
        <dbReference type="ARBA" id="ARBA00004479"/>
    </source>
</evidence>
<dbReference type="InterPro" id="IPR011009">
    <property type="entry name" value="Kinase-like_dom_sf"/>
</dbReference>
<gene>
    <name evidence="12" type="ORF">Sjap_018764</name>
</gene>
<evidence type="ECO:0000256" key="4">
    <source>
        <dbReference type="ARBA" id="ARBA00022692"/>
    </source>
</evidence>
<sequence>MRAEYFRQNGGVLLQQCICSDRDIGTKCVRIFSTTELEKATNNYNCCQILGCGGEGTVYKGILEDGKVVAIKKSQFMMARGKVDQIVNELVVLSQINHRNIVKLIGCCLETEIPLLVYEFISGGTLHQKLHQETKQSGLHISWKDRLRIAIEVGEALSYLHSFASTPIFHRDVKSSNILLNENNTAKLADFGLSRFVSIDECRVSTAVMGTIGYLDPEYYNTGKLTEKSDVYSFGVVLLELLTGRKPIRHEETRDYSSLVMHFQAHVGSHNIFQILDERIVGENNIEEMRVAAEIACKCLNGIGALRPTMKTVVNELALIACES</sequence>
<evidence type="ECO:0000313" key="12">
    <source>
        <dbReference type="EMBL" id="KAK9110704.1"/>
    </source>
</evidence>
<dbReference type="AlphaFoldDB" id="A0AAP0I8I7"/>
<keyword evidence="6" id="KW-0547">Nucleotide-binding</keyword>
<dbReference type="PANTHER" id="PTHR27005:SF283">
    <property type="entry name" value="OS02G0633066 PROTEIN"/>
    <property type="match status" value="1"/>
</dbReference>
<feature type="domain" description="Protein kinase" evidence="11">
    <location>
        <begin position="44"/>
        <end position="319"/>
    </location>
</feature>
<evidence type="ECO:0000259" key="11">
    <source>
        <dbReference type="PROSITE" id="PS50011"/>
    </source>
</evidence>
<dbReference type="SUPFAM" id="SSF56112">
    <property type="entry name" value="Protein kinase-like (PK-like)"/>
    <property type="match status" value="1"/>
</dbReference>
<dbReference type="PANTHER" id="PTHR27005">
    <property type="entry name" value="WALL-ASSOCIATED RECEPTOR KINASE-LIKE 21"/>
    <property type="match status" value="1"/>
</dbReference>
<dbReference type="SMART" id="SM00220">
    <property type="entry name" value="S_TKc"/>
    <property type="match status" value="1"/>
</dbReference>
<dbReference type="GO" id="GO:0004674">
    <property type="term" value="F:protein serine/threonine kinase activity"/>
    <property type="evidence" value="ECO:0007669"/>
    <property type="project" value="UniProtKB-KW"/>
</dbReference>
<evidence type="ECO:0000256" key="9">
    <source>
        <dbReference type="ARBA" id="ARBA00022989"/>
    </source>
</evidence>
<dbReference type="Gene3D" id="1.10.510.10">
    <property type="entry name" value="Transferase(Phosphotransferase) domain 1"/>
    <property type="match status" value="1"/>
</dbReference>
<keyword evidence="2" id="KW-0723">Serine/threonine-protein kinase</keyword>
<evidence type="ECO:0000256" key="2">
    <source>
        <dbReference type="ARBA" id="ARBA00022527"/>
    </source>
</evidence>